<reference evidence="1" key="2">
    <citation type="journal article" date="2015" name="Data Brief">
        <title>Shoot transcriptome of the giant reed, Arundo donax.</title>
        <authorList>
            <person name="Barrero R.A."/>
            <person name="Guerrero F.D."/>
            <person name="Moolhuijzen P."/>
            <person name="Goolsby J.A."/>
            <person name="Tidwell J."/>
            <person name="Bellgard S.E."/>
            <person name="Bellgard M.I."/>
        </authorList>
    </citation>
    <scope>NUCLEOTIDE SEQUENCE</scope>
    <source>
        <tissue evidence="1">Shoot tissue taken approximately 20 cm above the soil surface</tissue>
    </source>
</reference>
<accession>A0A0A8Y3W9</accession>
<dbReference type="EMBL" id="GBRH01277905">
    <property type="protein sequence ID" value="JAD19990.1"/>
    <property type="molecule type" value="Transcribed_RNA"/>
</dbReference>
<sequence length="13" mass="1371">MRAHRLGGVSPSC</sequence>
<protein>
    <submittedName>
        <fullName evidence="1">Uncharacterized protein</fullName>
    </submittedName>
</protein>
<name>A0A0A8Y3W9_ARUDO</name>
<organism evidence="1">
    <name type="scientific">Arundo donax</name>
    <name type="common">Giant reed</name>
    <name type="synonym">Donax arundinaceus</name>
    <dbReference type="NCBI Taxonomy" id="35708"/>
    <lineage>
        <taxon>Eukaryota</taxon>
        <taxon>Viridiplantae</taxon>
        <taxon>Streptophyta</taxon>
        <taxon>Embryophyta</taxon>
        <taxon>Tracheophyta</taxon>
        <taxon>Spermatophyta</taxon>
        <taxon>Magnoliopsida</taxon>
        <taxon>Liliopsida</taxon>
        <taxon>Poales</taxon>
        <taxon>Poaceae</taxon>
        <taxon>PACMAD clade</taxon>
        <taxon>Arundinoideae</taxon>
        <taxon>Arundineae</taxon>
        <taxon>Arundo</taxon>
    </lineage>
</organism>
<reference evidence="1" key="1">
    <citation type="submission" date="2014-09" db="EMBL/GenBank/DDBJ databases">
        <authorList>
            <person name="Magalhaes I.L.F."/>
            <person name="Oliveira U."/>
            <person name="Santos F.R."/>
            <person name="Vidigal T.H.D.A."/>
            <person name="Brescovit A.D."/>
            <person name="Santos A.J."/>
        </authorList>
    </citation>
    <scope>NUCLEOTIDE SEQUENCE</scope>
    <source>
        <tissue evidence="1">Shoot tissue taken approximately 20 cm above the soil surface</tissue>
    </source>
</reference>
<proteinExistence type="predicted"/>
<evidence type="ECO:0000313" key="1">
    <source>
        <dbReference type="EMBL" id="JAD19990.1"/>
    </source>
</evidence>